<keyword evidence="2" id="KW-0732">Signal</keyword>
<dbReference type="AlphaFoldDB" id="A0AA49GE70"/>
<feature type="repeat" description="TPR" evidence="1">
    <location>
        <begin position="251"/>
        <end position="284"/>
    </location>
</feature>
<dbReference type="InterPro" id="IPR019734">
    <property type="entry name" value="TPR_rpt"/>
</dbReference>
<feature type="signal peptide" evidence="2">
    <location>
        <begin position="1"/>
        <end position="22"/>
    </location>
</feature>
<sequence length="312" mass="36028">MMKKALSILTTFYLLSISLSLAQGVEFYTNDDGDKHIWGEFPVHQLQEDTTYSTWFNKGYEKFSLEQRELEWTKKLQNKEVDIYLGTWCGDSQEWVPQFLKLWDELGLERDQLRFIALHSSDEKYKQGPNGEEKGLNIHRVPTFIFKEDGNEIGRIVESPSTDLLTDVAQIALGYPSAPNYKGASYFLDLFDKMTMDEVYEDIQNIYNTAYYKVGRSAELNTLGKVLKAGGKNKEASLVFQLNTYYHSSVWYTHNSYAELLTEMENYSEAVKAYEKVISIYPDNEKAKAELERIKPLALKQEEENESIEGAN</sequence>
<dbReference type="PROSITE" id="PS50005">
    <property type="entry name" value="TPR"/>
    <property type="match status" value="1"/>
</dbReference>
<dbReference type="Gene3D" id="3.40.30.10">
    <property type="entry name" value="Glutaredoxin"/>
    <property type="match status" value="1"/>
</dbReference>
<dbReference type="Gene3D" id="1.25.40.10">
    <property type="entry name" value="Tetratricopeptide repeat domain"/>
    <property type="match status" value="1"/>
</dbReference>
<keyword evidence="4" id="KW-1185">Reference proteome</keyword>
<name>A0AA49GE70_9BACT</name>
<dbReference type="SUPFAM" id="SSF48452">
    <property type="entry name" value="TPR-like"/>
    <property type="match status" value="1"/>
</dbReference>
<protein>
    <submittedName>
        <fullName evidence="3">Thioredoxin family protein</fullName>
    </submittedName>
</protein>
<evidence type="ECO:0000313" key="4">
    <source>
        <dbReference type="Proteomes" id="UP001244443"/>
    </source>
</evidence>
<dbReference type="InterPro" id="IPR011990">
    <property type="entry name" value="TPR-like_helical_dom_sf"/>
</dbReference>
<dbReference type="InterPro" id="IPR036249">
    <property type="entry name" value="Thioredoxin-like_sf"/>
</dbReference>
<feature type="chain" id="PRO_5041302459" evidence="2">
    <location>
        <begin position="23"/>
        <end position="312"/>
    </location>
</feature>
<evidence type="ECO:0000313" key="3">
    <source>
        <dbReference type="EMBL" id="WKK83520.2"/>
    </source>
</evidence>
<organism evidence="3 4">
    <name type="scientific">Marivirga arenosa</name>
    <dbReference type="NCBI Taxonomy" id="3059076"/>
    <lineage>
        <taxon>Bacteria</taxon>
        <taxon>Pseudomonadati</taxon>
        <taxon>Bacteroidota</taxon>
        <taxon>Cytophagia</taxon>
        <taxon>Cytophagales</taxon>
        <taxon>Marivirgaceae</taxon>
        <taxon>Marivirga</taxon>
    </lineage>
</organism>
<keyword evidence="1" id="KW-0802">TPR repeat</keyword>
<dbReference type="SUPFAM" id="SSF52833">
    <property type="entry name" value="Thioredoxin-like"/>
    <property type="match status" value="1"/>
</dbReference>
<gene>
    <name evidence="3" type="ORF">QYS48_14415</name>
</gene>
<dbReference type="Proteomes" id="UP001244443">
    <property type="component" value="Chromosome"/>
</dbReference>
<dbReference type="EMBL" id="CP129970">
    <property type="protein sequence ID" value="WKK83520.2"/>
    <property type="molecule type" value="Genomic_DNA"/>
</dbReference>
<evidence type="ECO:0000256" key="1">
    <source>
        <dbReference type="PROSITE-ProRule" id="PRU00339"/>
    </source>
</evidence>
<evidence type="ECO:0000256" key="2">
    <source>
        <dbReference type="SAM" id="SignalP"/>
    </source>
</evidence>
<reference evidence="3" key="1">
    <citation type="submission" date="2023-08" db="EMBL/GenBank/DDBJ databases">
        <title>Comparative genomics and taxonomic characterization of three novel marine species of genus Marivirga.</title>
        <authorList>
            <person name="Muhammad N."/>
            <person name="Kim S.-G."/>
        </authorList>
    </citation>
    <scope>NUCLEOTIDE SEQUENCE [LARGE SCALE GENOMIC DNA]</scope>
    <source>
        <strain evidence="3">ABR2-2</strain>
    </source>
</reference>
<accession>A0AA49GE70</accession>
<dbReference type="RefSeq" id="WP_308357214.1">
    <property type="nucleotide sequence ID" value="NZ_CP129970.2"/>
</dbReference>
<proteinExistence type="predicted"/>